<evidence type="ECO:0000313" key="3">
    <source>
        <dbReference type="EMBL" id="SKA12060.1"/>
    </source>
</evidence>
<feature type="transmembrane region" description="Helical" evidence="1">
    <location>
        <begin position="124"/>
        <end position="144"/>
    </location>
</feature>
<sequence>MFAVMSNVGMIANFALATFMVGLTVTIHFGGLLALLWILRERGHRFRPHEGAAGQGAVILFVVLGLVAIHTIEIWLYAVAYLLVGGLPDFETALYFSTTSFTTLGYGDVVLDHHWRLFGAIEGANGLLLFGWSTAFLFSVTARLRALEHSWLERNEER</sequence>
<dbReference type="AlphaFoldDB" id="A0A1T4R7K3"/>
<gene>
    <name evidence="3" type="ORF">SAMN02745126_03660</name>
</gene>
<feature type="domain" description="Potassium channel" evidence="2">
    <location>
        <begin position="72"/>
        <end position="140"/>
    </location>
</feature>
<dbReference type="SUPFAM" id="SSF81324">
    <property type="entry name" value="Voltage-gated potassium channels"/>
    <property type="match status" value="1"/>
</dbReference>
<dbReference type="STRING" id="225324.SAMN02745126_03660"/>
<dbReference type="Gene3D" id="1.10.287.70">
    <property type="match status" value="1"/>
</dbReference>
<evidence type="ECO:0000259" key="2">
    <source>
        <dbReference type="Pfam" id="PF07885"/>
    </source>
</evidence>
<feature type="transmembrane region" description="Helical" evidence="1">
    <location>
        <begin position="58"/>
        <end position="84"/>
    </location>
</feature>
<evidence type="ECO:0000256" key="1">
    <source>
        <dbReference type="SAM" id="Phobius"/>
    </source>
</evidence>
<feature type="transmembrane region" description="Helical" evidence="1">
    <location>
        <begin position="12"/>
        <end position="38"/>
    </location>
</feature>
<keyword evidence="4" id="KW-1185">Reference proteome</keyword>
<accession>A0A1T4R7K3</accession>
<dbReference type="RefSeq" id="WP_218191117.1">
    <property type="nucleotide sequence ID" value="NZ_FUWJ01000004.1"/>
</dbReference>
<keyword evidence="1" id="KW-0472">Membrane</keyword>
<reference evidence="4" key="1">
    <citation type="submission" date="2017-02" db="EMBL/GenBank/DDBJ databases">
        <authorList>
            <person name="Varghese N."/>
            <person name="Submissions S."/>
        </authorList>
    </citation>
    <scope>NUCLEOTIDE SEQUENCE [LARGE SCALE GENOMIC DNA]</scope>
    <source>
        <strain evidence="4">ATCC 27094</strain>
    </source>
</reference>
<dbReference type="EMBL" id="FUWJ01000004">
    <property type="protein sequence ID" value="SKA12060.1"/>
    <property type="molecule type" value="Genomic_DNA"/>
</dbReference>
<dbReference type="Pfam" id="PF07885">
    <property type="entry name" value="Ion_trans_2"/>
    <property type="match status" value="1"/>
</dbReference>
<keyword evidence="1" id="KW-0812">Transmembrane</keyword>
<name>A0A1T4R7K3_9HYPH</name>
<protein>
    <submittedName>
        <fullName evidence="3">Ion channel</fullName>
    </submittedName>
</protein>
<evidence type="ECO:0000313" key="4">
    <source>
        <dbReference type="Proteomes" id="UP000190092"/>
    </source>
</evidence>
<proteinExistence type="predicted"/>
<dbReference type="InterPro" id="IPR013099">
    <property type="entry name" value="K_chnl_dom"/>
</dbReference>
<organism evidence="3 4">
    <name type="scientific">Enhydrobacter aerosaccus</name>
    <dbReference type="NCBI Taxonomy" id="225324"/>
    <lineage>
        <taxon>Bacteria</taxon>
        <taxon>Pseudomonadati</taxon>
        <taxon>Pseudomonadota</taxon>
        <taxon>Alphaproteobacteria</taxon>
        <taxon>Hyphomicrobiales</taxon>
        <taxon>Enhydrobacter</taxon>
    </lineage>
</organism>
<keyword evidence="1" id="KW-1133">Transmembrane helix</keyword>
<dbReference type="Proteomes" id="UP000190092">
    <property type="component" value="Unassembled WGS sequence"/>
</dbReference>